<feature type="region of interest" description="Disordered" evidence="5">
    <location>
        <begin position="46"/>
        <end position="82"/>
    </location>
</feature>
<evidence type="ECO:0000313" key="7">
    <source>
        <dbReference type="EMBL" id="PTD13228.1"/>
    </source>
</evidence>
<feature type="compositionally biased region" description="Basic and acidic residues" evidence="5">
    <location>
        <begin position="73"/>
        <end position="82"/>
    </location>
</feature>
<dbReference type="GO" id="GO:0030150">
    <property type="term" value="P:protein import into mitochondrial matrix"/>
    <property type="evidence" value="ECO:0007669"/>
    <property type="project" value="TreeGrafter"/>
</dbReference>
<dbReference type="EMBL" id="PVEM01000001">
    <property type="protein sequence ID" value="PTD13228.1"/>
    <property type="molecule type" value="Genomic_DNA"/>
</dbReference>
<evidence type="ECO:0000256" key="4">
    <source>
        <dbReference type="PROSITE-ProRule" id="PRU00834"/>
    </source>
</evidence>
<feature type="region of interest" description="Disordered" evidence="5">
    <location>
        <begin position="161"/>
        <end position="184"/>
    </location>
</feature>
<evidence type="ECO:0000256" key="2">
    <source>
        <dbReference type="ARBA" id="ARBA00022771"/>
    </source>
</evidence>
<dbReference type="GO" id="GO:0005739">
    <property type="term" value="C:mitochondrion"/>
    <property type="evidence" value="ECO:0007669"/>
    <property type="project" value="TreeGrafter"/>
</dbReference>
<organism evidence="7 9">
    <name type="scientific">Fusarium culmorum</name>
    <dbReference type="NCBI Taxonomy" id="5516"/>
    <lineage>
        <taxon>Eukaryota</taxon>
        <taxon>Fungi</taxon>
        <taxon>Dikarya</taxon>
        <taxon>Ascomycota</taxon>
        <taxon>Pezizomycotina</taxon>
        <taxon>Sordariomycetes</taxon>
        <taxon>Hypocreomycetidae</taxon>
        <taxon>Hypocreales</taxon>
        <taxon>Nectriaceae</taxon>
        <taxon>Fusarium</taxon>
    </lineage>
</organism>
<sequence length="184" mass="20468">MASRAPSIAPAVLRQLRSQPQRLSSFLQTPLARSVANLNLNQQSFRAAHNIPRPSPRTYAKPKSEQANVGESAKSEGERPEIKPTHYQLSFTCVPCGHRSHHNVSKQGYHYGSTLITCPSCRNRHVISDHLHIFGDKPFTIEELMKKKGQLVKRGTLGEDGDIEFWPEDSLPGSKGSNNNESSE</sequence>
<evidence type="ECO:0000313" key="9">
    <source>
        <dbReference type="Proteomes" id="UP000241587"/>
    </source>
</evidence>
<name>A0A2T4HBN7_FUSCU</name>
<keyword evidence="1" id="KW-0479">Metal-binding</keyword>
<evidence type="ECO:0000256" key="1">
    <source>
        <dbReference type="ARBA" id="ARBA00022723"/>
    </source>
</evidence>
<keyword evidence="3" id="KW-0862">Zinc</keyword>
<dbReference type="OrthoDB" id="512667at2759"/>
<proteinExistence type="predicted"/>
<dbReference type="GO" id="GO:0050821">
    <property type="term" value="P:protein stabilization"/>
    <property type="evidence" value="ECO:0007669"/>
    <property type="project" value="TreeGrafter"/>
</dbReference>
<dbReference type="PANTHER" id="PTHR20922">
    <property type="entry name" value="DNL-TYPE ZINC FINGER PROTEIN"/>
    <property type="match status" value="1"/>
</dbReference>
<dbReference type="InterPro" id="IPR007853">
    <property type="entry name" value="Znf_DNL-typ"/>
</dbReference>
<dbReference type="OMA" id="RAAHNIP"/>
<dbReference type="GO" id="GO:0051087">
    <property type="term" value="F:protein-folding chaperone binding"/>
    <property type="evidence" value="ECO:0007669"/>
    <property type="project" value="TreeGrafter"/>
</dbReference>
<dbReference type="GO" id="GO:0008270">
    <property type="term" value="F:zinc ion binding"/>
    <property type="evidence" value="ECO:0007669"/>
    <property type="project" value="UniProtKB-KW"/>
</dbReference>
<accession>A0A2T4HBN7</accession>
<keyword evidence="2 4" id="KW-0863">Zinc-finger</keyword>
<dbReference type="Pfam" id="PF05180">
    <property type="entry name" value="zf-DNL"/>
    <property type="match status" value="1"/>
</dbReference>
<reference evidence="8" key="2">
    <citation type="submission" date="2020-11" db="EMBL/GenBank/DDBJ databases">
        <title>The chromosome-scale genome resource for two endophytic Fusarium species: F. culmorum and F. pseudograminearum.</title>
        <authorList>
            <person name="Yuan Z."/>
        </authorList>
    </citation>
    <scope>NUCLEOTIDE SEQUENCE</scope>
    <source>
        <strain evidence="8">Class2-1B</strain>
    </source>
</reference>
<evidence type="ECO:0000256" key="3">
    <source>
        <dbReference type="ARBA" id="ARBA00022833"/>
    </source>
</evidence>
<dbReference type="InterPro" id="IPR024158">
    <property type="entry name" value="Mt_import_TIM15"/>
</dbReference>
<reference evidence="7 9" key="1">
    <citation type="submission" date="2018-02" db="EMBL/GenBank/DDBJ databases">
        <title>Fusarium culmorum secondary metabolites in fungal-bacterial-plant interactions.</title>
        <authorList>
            <person name="Schmidt R."/>
        </authorList>
    </citation>
    <scope>NUCLEOTIDE SEQUENCE [LARGE SCALE GENOMIC DNA]</scope>
    <source>
        <strain evidence="7 9">PV</strain>
    </source>
</reference>
<dbReference type="Proteomes" id="UP000663297">
    <property type="component" value="Chromosome 4"/>
</dbReference>
<dbReference type="EMBL" id="CP064750">
    <property type="protein sequence ID" value="QPC66275.1"/>
    <property type="molecule type" value="Genomic_DNA"/>
</dbReference>
<evidence type="ECO:0000313" key="8">
    <source>
        <dbReference type="EMBL" id="QPC66275.1"/>
    </source>
</evidence>
<gene>
    <name evidence="7" type="ORF">FCULG_00003202</name>
    <name evidence="8" type="ORF">HYE67_008506</name>
</gene>
<evidence type="ECO:0000259" key="6">
    <source>
        <dbReference type="PROSITE" id="PS51501"/>
    </source>
</evidence>
<protein>
    <recommendedName>
        <fullName evidence="6">DNL-type domain-containing protein</fullName>
    </recommendedName>
</protein>
<feature type="domain" description="DNL-type" evidence="6">
    <location>
        <begin position="82"/>
        <end position="177"/>
    </location>
</feature>
<dbReference type="AlphaFoldDB" id="A0A2T4HBN7"/>
<dbReference type="Proteomes" id="UP000241587">
    <property type="component" value="Unassembled WGS sequence"/>
</dbReference>
<keyword evidence="9" id="KW-1185">Reference proteome</keyword>
<dbReference type="GO" id="GO:0006457">
    <property type="term" value="P:protein folding"/>
    <property type="evidence" value="ECO:0007669"/>
    <property type="project" value="TreeGrafter"/>
</dbReference>
<evidence type="ECO:0000256" key="5">
    <source>
        <dbReference type="SAM" id="MobiDB-lite"/>
    </source>
</evidence>
<dbReference type="PANTHER" id="PTHR20922:SF13">
    <property type="entry name" value="DNL-TYPE ZINC FINGER PROTEIN"/>
    <property type="match status" value="1"/>
</dbReference>
<dbReference type="PROSITE" id="PS51501">
    <property type="entry name" value="ZF_DNL"/>
    <property type="match status" value="1"/>
</dbReference>